<dbReference type="eggNOG" id="KOG2571">
    <property type="taxonomic scope" value="Eukaryota"/>
</dbReference>
<feature type="region of interest" description="Disordered" evidence="7">
    <location>
        <begin position="1"/>
        <end position="22"/>
    </location>
</feature>
<evidence type="ECO:0000256" key="6">
    <source>
        <dbReference type="ARBA" id="ARBA00023136"/>
    </source>
</evidence>
<dbReference type="GO" id="GO:0006031">
    <property type="term" value="P:chitin biosynthetic process"/>
    <property type="evidence" value="ECO:0007669"/>
    <property type="project" value="TreeGrafter"/>
</dbReference>
<evidence type="ECO:0000256" key="7">
    <source>
        <dbReference type="SAM" id="MobiDB-lite"/>
    </source>
</evidence>
<dbReference type="AlphaFoldDB" id="A0A0L0TE69"/>
<dbReference type="InterPro" id="IPR029044">
    <property type="entry name" value="Nucleotide-diphossugar_trans"/>
</dbReference>
<dbReference type="Pfam" id="PF03142">
    <property type="entry name" value="Chitin_synth_2"/>
    <property type="match status" value="1"/>
</dbReference>
<keyword evidence="3" id="KW-0328">Glycosyltransferase</keyword>
<comment type="subcellular location">
    <subcellularLocation>
        <location evidence="1">Membrane</location>
        <topology evidence="1">Multi-pass membrane protein</topology>
    </subcellularLocation>
</comment>
<dbReference type="GO" id="GO:0016020">
    <property type="term" value="C:membrane"/>
    <property type="evidence" value="ECO:0007669"/>
    <property type="project" value="UniProtKB-SubCell"/>
</dbReference>
<reference evidence="9 10" key="1">
    <citation type="submission" date="2009-11" db="EMBL/GenBank/DDBJ databases">
        <title>Annotation of Allomyces macrogynus ATCC 38327.</title>
        <authorList>
            <consortium name="The Broad Institute Genome Sequencing Platform"/>
            <person name="Russ C."/>
            <person name="Cuomo C."/>
            <person name="Burger G."/>
            <person name="Gray M.W."/>
            <person name="Holland P.W.H."/>
            <person name="King N."/>
            <person name="Lang F.B.F."/>
            <person name="Roger A.J."/>
            <person name="Ruiz-Trillo I."/>
            <person name="Young S.K."/>
            <person name="Zeng Q."/>
            <person name="Gargeya S."/>
            <person name="Fitzgerald M."/>
            <person name="Haas B."/>
            <person name="Abouelleil A."/>
            <person name="Alvarado L."/>
            <person name="Arachchi H.M."/>
            <person name="Berlin A."/>
            <person name="Chapman S.B."/>
            <person name="Gearin G."/>
            <person name="Goldberg J."/>
            <person name="Griggs A."/>
            <person name="Gujja S."/>
            <person name="Hansen M."/>
            <person name="Heiman D."/>
            <person name="Howarth C."/>
            <person name="Larimer J."/>
            <person name="Lui A."/>
            <person name="MacDonald P.J.P."/>
            <person name="McCowen C."/>
            <person name="Montmayeur A."/>
            <person name="Murphy C."/>
            <person name="Neiman D."/>
            <person name="Pearson M."/>
            <person name="Priest M."/>
            <person name="Roberts A."/>
            <person name="Saif S."/>
            <person name="Shea T."/>
            <person name="Sisk P."/>
            <person name="Stolte C."/>
            <person name="Sykes S."/>
            <person name="Wortman J."/>
            <person name="Nusbaum C."/>
            <person name="Birren B."/>
        </authorList>
    </citation>
    <scope>NUCLEOTIDE SEQUENCE [LARGE SCALE GENOMIC DNA]</scope>
    <source>
        <strain evidence="9 10">ATCC 38327</strain>
    </source>
</reference>
<keyword evidence="6 8" id="KW-0472">Membrane</keyword>
<dbReference type="CDD" id="cd04190">
    <property type="entry name" value="Chitin_synth_C"/>
    <property type="match status" value="1"/>
</dbReference>
<dbReference type="SUPFAM" id="SSF53448">
    <property type="entry name" value="Nucleotide-diphospho-sugar transferases"/>
    <property type="match status" value="1"/>
</dbReference>
<dbReference type="EMBL" id="GG745389">
    <property type="protein sequence ID" value="KNE73173.1"/>
    <property type="molecule type" value="Genomic_DNA"/>
</dbReference>
<feature type="transmembrane region" description="Helical" evidence="8">
    <location>
        <begin position="161"/>
        <end position="179"/>
    </location>
</feature>
<evidence type="ECO:0000313" key="10">
    <source>
        <dbReference type="Proteomes" id="UP000054350"/>
    </source>
</evidence>
<feature type="region of interest" description="Disordered" evidence="7">
    <location>
        <begin position="997"/>
        <end position="1017"/>
    </location>
</feature>
<dbReference type="EC" id="2.4.1.16" evidence="2"/>
<feature type="transmembrane region" description="Helical" evidence="8">
    <location>
        <begin position="127"/>
        <end position="149"/>
    </location>
</feature>
<dbReference type="GO" id="GO:0004100">
    <property type="term" value="F:chitin synthase activity"/>
    <property type="evidence" value="ECO:0007669"/>
    <property type="project" value="UniProtKB-EC"/>
</dbReference>
<dbReference type="VEuPathDB" id="FungiDB:AMAG_17369"/>
<dbReference type="OMA" id="DRESCHY"/>
<keyword evidence="10" id="KW-1185">Reference proteome</keyword>
<evidence type="ECO:0000256" key="4">
    <source>
        <dbReference type="ARBA" id="ARBA00022692"/>
    </source>
</evidence>
<feature type="transmembrane region" description="Helical" evidence="8">
    <location>
        <begin position="446"/>
        <end position="468"/>
    </location>
</feature>
<keyword evidence="3" id="KW-0808">Transferase</keyword>
<feature type="transmembrane region" description="Helical" evidence="8">
    <location>
        <begin position="895"/>
        <end position="919"/>
    </location>
</feature>
<reference evidence="10" key="2">
    <citation type="submission" date="2009-11" db="EMBL/GenBank/DDBJ databases">
        <title>The Genome Sequence of Allomyces macrogynus strain ATCC 38327.</title>
        <authorList>
            <consortium name="The Broad Institute Genome Sequencing Platform"/>
            <person name="Russ C."/>
            <person name="Cuomo C."/>
            <person name="Shea T."/>
            <person name="Young S.K."/>
            <person name="Zeng Q."/>
            <person name="Koehrsen M."/>
            <person name="Haas B."/>
            <person name="Borodovsky M."/>
            <person name="Guigo R."/>
            <person name="Alvarado L."/>
            <person name="Berlin A."/>
            <person name="Borenstein D."/>
            <person name="Chen Z."/>
            <person name="Engels R."/>
            <person name="Freedman E."/>
            <person name="Gellesch M."/>
            <person name="Goldberg J."/>
            <person name="Griggs A."/>
            <person name="Gujja S."/>
            <person name="Heiman D."/>
            <person name="Hepburn T."/>
            <person name="Howarth C."/>
            <person name="Jen D."/>
            <person name="Larson L."/>
            <person name="Lewis B."/>
            <person name="Mehta T."/>
            <person name="Park D."/>
            <person name="Pearson M."/>
            <person name="Roberts A."/>
            <person name="Saif S."/>
            <person name="Shenoy N."/>
            <person name="Sisk P."/>
            <person name="Stolte C."/>
            <person name="Sykes S."/>
            <person name="Walk T."/>
            <person name="White J."/>
            <person name="Yandava C."/>
            <person name="Burger G."/>
            <person name="Gray M.W."/>
            <person name="Holland P.W.H."/>
            <person name="King N."/>
            <person name="Lang F.B.F."/>
            <person name="Roger A.J."/>
            <person name="Ruiz-Trillo I."/>
            <person name="Lander E."/>
            <person name="Nusbaum C."/>
        </authorList>
    </citation>
    <scope>NUCLEOTIDE SEQUENCE [LARGE SCALE GENOMIC DNA]</scope>
    <source>
        <strain evidence="10">ATCC 38327</strain>
    </source>
</reference>
<proteinExistence type="predicted"/>
<dbReference type="PANTHER" id="PTHR22914:SF41">
    <property type="entry name" value="CHITIN SYNTHASE 7"/>
    <property type="match status" value="1"/>
</dbReference>
<feature type="transmembrane region" description="Helical" evidence="8">
    <location>
        <begin position="868"/>
        <end position="888"/>
    </location>
</feature>
<dbReference type="InterPro" id="IPR004835">
    <property type="entry name" value="Chitin_synth"/>
</dbReference>
<evidence type="ECO:0000256" key="3">
    <source>
        <dbReference type="ARBA" id="ARBA00022676"/>
    </source>
</evidence>
<organism evidence="9 10">
    <name type="scientific">Allomyces macrogynus (strain ATCC 38327)</name>
    <name type="common">Allomyces javanicus var. macrogynus</name>
    <dbReference type="NCBI Taxonomy" id="578462"/>
    <lineage>
        <taxon>Eukaryota</taxon>
        <taxon>Fungi</taxon>
        <taxon>Fungi incertae sedis</taxon>
        <taxon>Blastocladiomycota</taxon>
        <taxon>Blastocladiomycetes</taxon>
        <taxon>Blastocladiales</taxon>
        <taxon>Blastocladiaceae</taxon>
        <taxon>Allomyces</taxon>
    </lineage>
</organism>
<evidence type="ECO:0000256" key="5">
    <source>
        <dbReference type="ARBA" id="ARBA00022989"/>
    </source>
</evidence>
<evidence type="ECO:0000256" key="2">
    <source>
        <dbReference type="ARBA" id="ARBA00012543"/>
    </source>
</evidence>
<protein>
    <recommendedName>
        <fullName evidence="2">chitin synthase</fullName>
        <ecNumber evidence="2">2.4.1.16</ecNumber>
    </recommendedName>
</protein>
<keyword evidence="5 8" id="KW-1133">Transmembrane helix</keyword>
<dbReference type="OrthoDB" id="370884at2759"/>
<dbReference type="Proteomes" id="UP000054350">
    <property type="component" value="Unassembled WGS sequence"/>
</dbReference>
<feature type="compositionally biased region" description="Pro residues" evidence="7">
    <location>
        <begin position="1005"/>
        <end position="1017"/>
    </location>
</feature>
<keyword evidence="4 8" id="KW-0812">Transmembrane</keyword>
<feature type="transmembrane region" description="Helical" evidence="8">
    <location>
        <begin position="835"/>
        <end position="856"/>
    </location>
</feature>
<evidence type="ECO:0000313" key="9">
    <source>
        <dbReference type="EMBL" id="KNE73173.1"/>
    </source>
</evidence>
<name>A0A0L0TE69_ALLM3</name>
<dbReference type="PANTHER" id="PTHR22914">
    <property type="entry name" value="CHITIN SYNTHASE"/>
    <property type="match status" value="1"/>
</dbReference>
<dbReference type="STRING" id="578462.A0A0L0TE69"/>
<accession>A0A0L0TE69</accession>
<dbReference type="GO" id="GO:0071944">
    <property type="term" value="C:cell periphery"/>
    <property type="evidence" value="ECO:0007669"/>
    <property type="project" value="TreeGrafter"/>
</dbReference>
<sequence>MAAPGGVPGRPLHRPSTTVGAAGATTGYTTALKDESSTVQLGARPAYDPSTTDLAGGSTARLAAASSPALSVQTNRFAIGNSSTAALSTVGNAGAGKTSKYPPGTKLRKSVKPDNVFLGKMTSERKLWLFIVTLLAGWVPEWVLKLCGIRGKDVIQAWREKFALVMMVVLASLLSIGWLEVSNSLLCPQLLGTMTWYQVATSRNLVVANGRVLDITKSQTILGKYLRPYVGKDVSSMIPAFTKLAHPAADSDAYADTDFAACVTSVRAADTWIMKRIVTDASGTLNLTADGRLVGCPKPGGRAGETETCFYSDATWRDVNRMVVGDILLDPDVIPKNFSDTAHPSYVVVLTKAYDVTSYLKQAVIYQTDNVATASYDAVQIVPNARAMFLQANFTTVLARGVGTDLSGKLTQTSAGATLKCLDKLFFAGRVTPPIYKSICAFGNPMLLAISGSIYSIVVIKFLVSLLFSFRFKPAQMNAYTLCFVPCYTEGHSMRVTLETLAACDYEDAKKLIVVVCDGNITGKGNPAPTPRIALEMLGWQGEEPEPKFYHALGKGADKINMGKAYSGWYTYKEHRVPYIVIAKVGKPDEAKKPKPGNRGKRDSQLILMNFFNKVLNQRPMSPFEYDLYYHIKHVVGVDPKVYEYCLMVDADTEVEPDSMNELVAAMVNDQRKIGVCGETMVSNKWASWVTAIQVHEYYINHHLGKAFESIFGSVTCLPGCFSMYRIRDHKGGAFLVSDEIIEDYKVNKVHTLHSKNLLHLGEDRYLTTLLLKHFPSRRLEFIPSAVCHTDIPDSFAVLLSQRRRWINSTFHNLYEVMKLPRLCSVCFVSMKTLVFMDLLSTLILPASTIYLYSLIVRMCIEGVDQYYLVLAGLAGLYGSHLFIILLVKKQYEYVLWIVVYIILAMPVFSIVLPLYAFWHFDDFSWGTTRQIEGADDGHHEGDASGAIKNIPTASLTEYEAMDPRLGGTGVSSSALKSVMSHPMAVPPGIDATYAISPSSASTSLPPPPSPMPPASPSPHAYMYPPPSPMGGARVSVVTLAAAVPDQSQYVRSAPAMTDLPPPVAALTPPVPAYPVARAPVPGAGGAPTFGGTVGLAFNQLFRDLEATAEEQPRELPPAPVMMPPAPVMMPPAPVVQQQAYPTQQVAAAPGSTVAMGGTVGAAFAEAFRALQD</sequence>
<evidence type="ECO:0000256" key="1">
    <source>
        <dbReference type="ARBA" id="ARBA00004141"/>
    </source>
</evidence>
<evidence type="ECO:0000256" key="8">
    <source>
        <dbReference type="SAM" id="Phobius"/>
    </source>
</evidence>
<dbReference type="GO" id="GO:0030428">
    <property type="term" value="C:cell septum"/>
    <property type="evidence" value="ECO:0007669"/>
    <property type="project" value="TreeGrafter"/>
</dbReference>
<gene>
    <name evidence="9" type="ORF">AMAG_17369</name>
</gene>